<dbReference type="InterPro" id="IPR036865">
    <property type="entry name" value="CRAL-TRIO_dom_sf"/>
</dbReference>
<dbReference type="Gene3D" id="3.40.525.10">
    <property type="entry name" value="CRAL-TRIO lipid binding domain"/>
    <property type="match status" value="1"/>
</dbReference>
<name>A0A6C0CWZ1_9ZZZZ</name>
<organism evidence="2">
    <name type="scientific">viral metagenome</name>
    <dbReference type="NCBI Taxonomy" id="1070528"/>
    <lineage>
        <taxon>unclassified sequences</taxon>
        <taxon>metagenomes</taxon>
        <taxon>organismal metagenomes</taxon>
    </lineage>
</organism>
<reference evidence="2" key="1">
    <citation type="journal article" date="2020" name="Nature">
        <title>Giant virus diversity and host interactions through global metagenomics.</title>
        <authorList>
            <person name="Schulz F."/>
            <person name="Roux S."/>
            <person name="Paez-Espino D."/>
            <person name="Jungbluth S."/>
            <person name="Walsh D.A."/>
            <person name="Denef V.J."/>
            <person name="McMahon K.D."/>
            <person name="Konstantinidis K.T."/>
            <person name="Eloe-Fadrosh E.A."/>
            <person name="Kyrpides N.C."/>
            <person name="Woyke T."/>
        </authorList>
    </citation>
    <scope>NUCLEOTIDE SEQUENCE</scope>
    <source>
        <strain evidence="2">GVMAG-M-3300023109-53</strain>
    </source>
</reference>
<evidence type="ECO:0000313" key="2">
    <source>
        <dbReference type="EMBL" id="QHT08831.1"/>
    </source>
</evidence>
<dbReference type="Pfam" id="PF00650">
    <property type="entry name" value="CRAL_TRIO"/>
    <property type="match status" value="1"/>
</dbReference>
<feature type="domain" description="CRAL-TRIO" evidence="1">
    <location>
        <begin position="52"/>
        <end position="125"/>
    </location>
</feature>
<proteinExistence type="predicted"/>
<accession>A0A6C0CWZ1</accession>
<dbReference type="InterPro" id="IPR001251">
    <property type="entry name" value="CRAL-TRIO_dom"/>
</dbReference>
<sequence>MCLICDKEPGSHSFEFYGKTKEGVYMYYTCPADASKYWDTEGILNHYREVLEKNNNNKWCWIFDSKGFDVKHSLEIGTAIGIINILSKYNDSLCEIQILNGNTLIKGFYTFIYPFLSTNIINKIKWK</sequence>
<dbReference type="SUPFAM" id="SSF52087">
    <property type="entry name" value="CRAL/TRIO domain"/>
    <property type="match status" value="1"/>
</dbReference>
<dbReference type="AlphaFoldDB" id="A0A6C0CWZ1"/>
<evidence type="ECO:0000259" key="1">
    <source>
        <dbReference type="Pfam" id="PF00650"/>
    </source>
</evidence>
<protein>
    <recommendedName>
        <fullName evidence="1">CRAL-TRIO domain-containing protein</fullName>
    </recommendedName>
</protein>
<dbReference type="EMBL" id="MN739502">
    <property type="protein sequence ID" value="QHT08831.1"/>
    <property type="molecule type" value="Genomic_DNA"/>
</dbReference>